<gene>
    <name evidence="3" type="ORF">STPYR_11515</name>
</gene>
<dbReference type="Pfam" id="PF07007">
    <property type="entry name" value="LprI"/>
    <property type="match status" value="1"/>
</dbReference>
<feature type="signal peptide" evidence="1">
    <location>
        <begin position="1"/>
        <end position="21"/>
    </location>
</feature>
<reference evidence="3" key="1">
    <citation type="submission" date="2016-03" db="EMBL/GenBank/DDBJ databases">
        <authorList>
            <person name="Ploux O."/>
        </authorList>
    </citation>
    <scope>NUCLEOTIDE SEQUENCE</scope>
    <source>
        <strain evidence="3">UC10</strain>
    </source>
</reference>
<dbReference type="Gene3D" id="1.20.1270.180">
    <property type="match status" value="1"/>
</dbReference>
<dbReference type="InterPro" id="IPR009739">
    <property type="entry name" value="LprI-like_N"/>
</dbReference>
<organism evidence="3">
    <name type="scientific">uncultured Stenotrophomonas sp</name>
    <dbReference type="NCBI Taxonomy" id="165438"/>
    <lineage>
        <taxon>Bacteria</taxon>
        <taxon>Pseudomonadati</taxon>
        <taxon>Pseudomonadota</taxon>
        <taxon>Gammaproteobacteria</taxon>
        <taxon>Lysobacterales</taxon>
        <taxon>Lysobacteraceae</taxon>
        <taxon>Stenotrophomonas</taxon>
        <taxon>environmental samples</taxon>
    </lineage>
</organism>
<feature type="chain" id="PRO_5012441445" description="Lysozyme inhibitor LprI-like N-terminal domain-containing protein" evidence="1">
    <location>
        <begin position="22"/>
        <end position="135"/>
    </location>
</feature>
<protein>
    <recommendedName>
        <fullName evidence="2">Lysozyme inhibitor LprI-like N-terminal domain-containing protein</fullName>
    </recommendedName>
</protein>
<dbReference type="EMBL" id="FLTS01000001">
    <property type="protein sequence ID" value="SBV36585.1"/>
    <property type="molecule type" value="Genomic_DNA"/>
</dbReference>
<proteinExistence type="predicted"/>
<dbReference type="AlphaFoldDB" id="A0A1Y5Q774"/>
<sequence>MSRFVLLSAPLLLGLALPSLAQQPACNVDGSQLEMNQCAFEDLGRADAELNTAYKQILGSMKGQPVAAERLKTAQRLWVQLRDADLAAQFPLAEGQSAQVEYGSIYLLEYATAQAELTRQRTAYLRAHFLADVSR</sequence>
<accession>A0A1Y5Q774</accession>
<keyword evidence="1" id="KW-0732">Signal</keyword>
<evidence type="ECO:0000313" key="3">
    <source>
        <dbReference type="EMBL" id="SBV36585.1"/>
    </source>
</evidence>
<name>A0A1Y5Q774_9GAMM</name>
<feature type="domain" description="Lysozyme inhibitor LprI-like N-terminal" evidence="2">
    <location>
        <begin position="30"/>
        <end position="125"/>
    </location>
</feature>
<evidence type="ECO:0000256" key="1">
    <source>
        <dbReference type="SAM" id="SignalP"/>
    </source>
</evidence>
<evidence type="ECO:0000259" key="2">
    <source>
        <dbReference type="Pfam" id="PF07007"/>
    </source>
</evidence>